<evidence type="ECO:0000313" key="8">
    <source>
        <dbReference type="EMBL" id="RKQ57840.1"/>
    </source>
</evidence>
<comment type="cofactor">
    <cofactor evidence="1">
        <name>pyridoxal 5'-phosphate</name>
        <dbReference type="ChEBI" id="CHEBI:597326"/>
    </cofactor>
</comment>
<evidence type="ECO:0000256" key="6">
    <source>
        <dbReference type="ARBA" id="ARBA00022898"/>
    </source>
</evidence>
<dbReference type="NCBIfam" id="NF005601">
    <property type="entry name" value="PRK07337.1"/>
    <property type="match status" value="1"/>
</dbReference>
<protein>
    <recommendedName>
        <fullName evidence="3">Putative 8-amino-7-oxononanoate synthase</fullName>
    </recommendedName>
</protein>
<evidence type="ECO:0000256" key="3">
    <source>
        <dbReference type="ARBA" id="ARBA00021531"/>
    </source>
</evidence>
<dbReference type="SUPFAM" id="SSF53383">
    <property type="entry name" value="PLP-dependent transferases"/>
    <property type="match status" value="1"/>
</dbReference>
<comment type="similarity">
    <text evidence="2">Belongs to the class-I pyridoxal-phosphate-dependent aminotransferase family.</text>
</comment>
<organism evidence="8 9">
    <name type="scientific">Vogesella indigofera</name>
    <name type="common">Pseudomonas indigofera</name>
    <dbReference type="NCBI Taxonomy" id="45465"/>
    <lineage>
        <taxon>Bacteria</taxon>
        <taxon>Pseudomonadati</taxon>
        <taxon>Pseudomonadota</taxon>
        <taxon>Betaproteobacteria</taxon>
        <taxon>Neisseriales</taxon>
        <taxon>Chromobacteriaceae</taxon>
        <taxon>Vogesella</taxon>
    </lineage>
</organism>
<accession>A0A495BAV6</accession>
<feature type="domain" description="Aminotransferase class I/classII large" evidence="7">
    <location>
        <begin position="43"/>
        <end position="387"/>
    </location>
</feature>
<dbReference type="EMBL" id="RBID01000015">
    <property type="protein sequence ID" value="RKQ57840.1"/>
    <property type="molecule type" value="Genomic_DNA"/>
</dbReference>
<keyword evidence="4 8" id="KW-0032">Aminotransferase</keyword>
<dbReference type="NCBIfam" id="NF006514">
    <property type="entry name" value="PRK08960.1"/>
    <property type="match status" value="1"/>
</dbReference>
<keyword evidence="5 8" id="KW-0808">Transferase</keyword>
<dbReference type="CDD" id="cd00609">
    <property type="entry name" value="AAT_like"/>
    <property type="match status" value="1"/>
</dbReference>
<sequence length="395" mass="42380">MLRANDANKGIAVKLSKRLSAIAPFQVMAILEKARALQAAGHDVIHLEVGEPDFATPQTIVDAGRAALAAGHTYYTAAQGLAELRQAIAGFYQSRFGVTVAPERIIVTPGASGALQIALSLLVDEGDGVLMADPTYPCNRHFVSLLGGVPQTVPVGAATRYQLLADELDANWQPNTVAAMVATPANPTGTVLSRDEITALAERCRAHDGALIVDEIYQGLTYGADSFSALQLADDAFVINSFSKYFQMTGWRLGWLVVPPAYVEPAIRLAQNLFLCPPAAAQHAALAAFQPAVLDVLESRRAEFGRRRDFLLQVLPTLGWRIDAVPDGAFYVYADVSAVTNDSFAYCQRILDEVNVAITPGADFGSNRAGSYVRVAYTTGIDRLAEAVARMKTVR</sequence>
<dbReference type="InterPro" id="IPR015421">
    <property type="entry name" value="PyrdxlP-dep_Trfase_major"/>
</dbReference>
<dbReference type="GO" id="GO:0008483">
    <property type="term" value="F:transaminase activity"/>
    <property type="evidence" value="ECO:0007669"/>
    <property type="project" value="UniProtKB-KW"/>
</dbReference>
<dbReference type="InterPro" id="IPR004839">
    <property type="entry name" value="Aminotransferase_I/II_large"/>
</dbReference>
<dbReference type="PANTHER" id="PTHR46383:SF2">
    <property type="entry name" value="AMINOTRANSFERASE"/>
    <property type="match status" value="1"/>
</dbReference>
<evidence type="ECO:0000256" key="4">
    <source>
        <dbReference type="ARBA" id="ARBA00022576"/>
    </source>
</evidence>
<proteinExistence type="inferred from homology"/>
<dbReference type="Proteomes" id="UP000279384">
    <property type="component" value="Unassembled WGS sequence"/>
</dbReference>
<keyword evidence="6" id="KW-0663">Pyridoxal phosphate</keyword>
<evidence type="ECO:0000259" key="7">
    <source>
        <dbReference type="Pfam" id="PF00155"/>
    </source>
</evidence>
<evidence type="ECO:0000256" key="5">
    <source>
        <dbReference type="ARBA" id="ARBA00022679"/>
    </source>
</evidence>
<dbReference type="Pfam" id="PF00155">
    <property type="entry name" value="Aminotran_1_2"/>
    <property type="match status" value="1"/>
</dbReference>
<dbReference type="InterPro" id="IPR015424">
    <property type="entry name" value="PyrdxlP-dep_Trfase"/>
</dbReference>
<dbReference type="PANTHER" id="PTHR46383">
    <property type="entry name" value="ASPARTATE AMINOTRANSFERASE"/>
    <property type="match status" value="1"/>
</dbReference>
<comment type="caution">
    <text evidence="8">The sequence shown here is derived from an EMBL/GenBank/DDBJ whole genome shotgun (WGS) entry which is preliminary data.</text>
</comment>
<evidence type="ECO:0000313" key="9">
    <source>
        <dbReference type="Proteomes" id="UP000279384"/>
    </source>
</evidence>
<evidence type="ECO:0000256" key="1">
    <source>
        <dbReference type="ARBA" id="ARBA00001933"/>
    </source>
</evidence>
<dbReference type="GO" id="GO:0030170">
    <property type="term" value="F:pyridoxal phosphate binding"/>
    <property type="evidence" value="ECO:0007669"/>
    <property type="project" value="InterPro"/>
</dbReference>
<dbReference type="Gene3D" id="3.40.640.10">
    <property type="entry name" value="Type I PLP-dependent aspartate aminotransferase-like (Major domain)"/>
    <property type="match status" value="1"/>
</dbReference>
<evidence type="ECO:0000256" key="2">
    <source>
        <dbReference type="ARBA" id="ARBA00007441"/>
    </source>
</evidence>
<reference evidence="8 9" key="1">
    <citation type="submission" date="2018-10" db="EMBL/GenBank/DDBJ databases">
        <title>Genomic Encyclopedia of Type Strains, Phase IV (KMG-IV): sequencing the most valuable type-strain genomes for metagenomic binning, comparative biology and taxonomic classification.</title>
        <authorList>
            <person name="Goeker M."/>
        </authorList>
    </citation>
    <scope>NUCLEOTIDE SEQUENCE [LARGE SCALE GENOMIC DNA]</scope>
    <source>
        <strain evidence="8 9">DSM 3303</strain>
    </source>
</reference>
<name>A0A495BAV6_VOGIN</name>
<dbReference type="AlphaFoldDB" id="A0A495BAV6"/>
<gene>
    <name evidence="8" type="ORF">C8E02_2144</name>
</gene>
<dbReference type="InterPro" id="IPR050596">
    <property type="entry name" value="AspAT/PAT-like"/>
</dbReference>
<dbReference type="GO" id="GO:0006520">
    <property type="term" value="P:amino acid metabolic process"/>
    <property type="evidence" value="ECO:0007669"/>
    <property type="project" value="InterPro"/>
</dbReference>